<accession>A0A9K3KSY0</accession>
<reference evidence="1" key="1">
    <citation type="journal article" date="2021" name="Sci. Rep.">
        <title>Diploid genomic architecture of Nitzschia inconspicua, an elite biomass production diatom.</title>
        <authorList>
            <person name="Oliver A."/>
            <person name="Podell S."/>
            <person name="Pinowska A."/>
            <person name="Traller J.C."/>
            <person name="Smith S.R."/>
            <person name="McClure R."/>
            <person name="Beliaev A."/>
            <person name="Bohutskyi P."/>
            <person name="Hill E.A."/>
            <person name="Rabines A."/>
            <person name="Zheng H."/>
            <person name="Allen L.Z."/>
            <person name="Kuo A."/>
            <person name="Grigoriev I.V."/>
            <person name="Allen A.E."/>
            <person name="Hazlebeck D."/>
            <person name="Allen E.E."/>
        </authorList>
    </citation>
    <scope>NUCLEOTIDE SEQUENCE</scope>
    <source>
        <strain evidence="1">Hildebrandi</strain>
    </source>
</reference>
<evidence type="ECO:0000313" key="1">
    <source>
        <dbReference type="EMBL" id="KAG7348931.1"/>
    </source>
</evidence>
<evidence type="ECO:0000313" key="2">
    <source>
        <dbReference type="Proteomes" id="UP000693970"/>
    </source>
</evidence>
<gene>
    <name evidence="1" type="ORF">IV203_011528</name>
</gene>
<dbReference type="Proteomes" id="UP000693970">
    <property type="component" value="Unassembled WGS sequence"/>
</dbReference>
<name>A0A9K3KSY0_9STRA</name>
<organism evidence="1 2">
    <name type="scientific">Nitzschia inconspicua</name>
    <dbReference type="NCBI Taxonomy" id="303405"/>
    <lineage>
        <taxon>Eukaryota</taxon>
        <taxon>Sar</taxon>
        <taxon>Stramenopiles</taxon>
        <taxon>Ochrophyta</taxon>
        <taxon>Bacillariophyta</taxon>
        <taxon>Bacillariophyceae</taxon>
        <taxon>Bacillariophycidae</taxon>
        <taxon>Bacillariales</taxon>
        <taxon>Bacillariaceae</taxon>
        <taxon>Nitzschia</taxon>
    </lineage>
</organism>
<dbReference type="AlphaFoldDB" id="A0A9K3KSY0"/>
<protein>
    <submittedName>
        <fullName evidence="1">Uncharacterized protein</fullName>
    </submittedName>
</protein>
<dbReference type="EMBL" id="JAGRRH010000019">
    <property type="protein sequence ID" value="KAG7348931.1"/>
    <property type="molecule type" value="Genomic_DNA"/>
</dbReference>
<proteinExistence type="predicted"/>
<keyword evidence="2" id="KW-1185">Reference proteome</keyword>
<comment type="caution">
    <text evidence="1">The sequence shown here is derived from an EMBL/GenBank/DDBJ whole genome shotgun (WGS) entry which is preliminary data.</text>
</comment>
<sequence length="172" mass="19909">MSNKKRKFLEDFEKTLEEHLEELQREAEPIATRYVREVTGETTLRDGDGGLIYLPPFFTVRKCYANYCYQKRGILAGPLSKLKMRKPTRDICNFCYKFYNMHKYGLVESISVAEGEDSTRIEENVIESEVEDVRHEVLAETDADLNAPVAVTTIAREMEIAILEIRHRRLSG</sequence>
<reference evidence="1" key="2">
    <citation type="submission" date="2021-04" db="EMBL/GenBank/DDBJ databases">
        <authorList>
            <person name="Podell S."/>
        </authorList>
    </citation>
    <scope>NUCLEOTIDE SEQUENCE</scope>
    <source>
        <strain evidence="1">Hildebrandi</strain>
    </source>
</reference>